<gene>
    <name evidence="1" type="ORF">FHR32_003546</name>
</gene>
<organism evidence="1 2">
    <name type="scientific">Streptosporangium album</name>
    <dbReference type="NCBI Taxonomy" id="47479"/>
    <lineage>
        <taxon>Bacteria</taxon>
        <taxon>Bacillati</taxon>
        <taxon>Actinomycetota</taxon>
        <taxon>Actinomycetes</taxon>
        <taxon>Streptosporangiales</taxon>
        <taxon>Streptosporangiaceae</taxon>
        <taxon>Streptosporangium</taxon>
    </lineage>
</organism>
<dbReference type="RefSeq" id="WP_184755279.1">
    <property type="nucleotide sequence ID" value="NZ_JACHJU010000001.1"/>
</dbReference>
<name>A0A7W7W9T3_9ACTN</name>
<dbReference type="EMBL" id="JACHJU010000001">
    <property type="protein sequence ID" value="MBB4939241.1"/>
    <property type="molecule type" value="Genomic_DNA"/>
</dbReference>
<protein>
    <submittedName>
        <fullName evidence="1">Uncharacterized protein</fullName>
    </submittedName>
</protein>
<evidence type="ECO:0000313" key="2">
    <source>
        <dbReference type="Proteomes" id="UP000534286"/>
    </source>
</evidence>
<reference evidence="1 2" key="1">
    <citation type="submission" date="2020-08" db="EMBL/GenBank/DDBJ databases">
        <title>Sequencing the genomes of 1000 actinobacteria strains.</title>
        <authorList>
            <person name="Klenk H.-P."/>
        </authorList>
    </citation>
    <scope>NUCLEOTIDE SEQUENCE [LARGE SCALE GENOMIC DNA]</scope>
    <source>
        <strain evidence="1 2">DSM 43023</strain>
    </source>
</reference>
<dbReference type="AlphaFoldDB" id="A0A7W7W9T3"/>
<sequence>MLKDSPHLVPRRLTAGIAPQLGDAELVTPAMTQAMLGFTSDTVRSPFLRPTSSTTTAVWVRLCGSIPITILDVVSFMQGNDIRAGRRTYPS</sequence>
<accession>A0A7W7W9T3</accession>
<comment type="caution">
    <text evidence="1">The sequence shown here is derived from an EMBL/GenBank/DDBJ whole genome shotgun (WGS) entry which is preliminary data.</text>
</comment>
<keyword evidence="2" id="KW-1185">Reference proteome</keyword>
<evidence type="ECO:0000313" key="1">
    <source>
        <dbReference type="EMBL" id="MBB4939241.1"/>
    </source>
</evidence>
<dbReference type="Proteomes" id="UP000534286">
    <property type="component" value="Unassembled WGS sequence"/>
</dbReference>
<proteinExistence type="predicted"/>